<feature type="chain" id="PRO_5005247685" description="Mannosyltransferase" evidence="11">
    <location>
        <begin position="22"/>
        <end position="619"/>
    </location>
</feature>
<dbReference type="EMBL" id="KQ087257">
    <property type="protein sequence ID" value="KLT39494.1"/>
    <property type="molecule type" value="Genomic_DNA"/>
</dbReference>
<keyword evidence="3 10" id="KW-0328">Glycosyltransferase</keyword>
<evidence type="ECO:0000256" key="10">
    <source>
        <dbReference type="RuleBase" id="RU363075"/>
    </source>
</evidence>
<feature type="transmembrane region" description="Helical" evidence="10">
    <location>
        <begin position="222"/>
        <end position="245"/>
    </location>
</feature>
<dbReference type="OrthoDB" id="416834at2759"/>
<evidence type="ECO:0000256" key="6">
    <source>
        <dbReference type="ARBA" id="ARBA00022824"/>
    </source>
</evidence>
<organism evidence="12 13">
    <name type="scientific">Cutaneotrichosporon oleaginosum</name>
    <dbReference type="NCBI Taxonomy" id="879819"/>
    <lineage>
        <taxon>Eukaryota</taxon>
        <taxon>Fungi</taxon>
        <taxon>Dikarya</taxon>
        <taxon>Basidiomycota</taxon>
        <taxon>Agaricomycotina</taxon>
        <taxon>Tremellomycetes</taxon>
        <taxon>Trichosporonales</taxon>
        <taxon>Trichosporonaceae</taxon>
        <taxon>Cutaneotrichosporon</taxon>
    </lineage>
</organism>
<dbReference type="Proteomes" id="UP000053611">
    <property type="component" value="Unassembled WGS sequence"/>
</dbReference>
<sequence>MACGLPRALQVALAVRALSLALPHTFFQPDEFYQAFEPAYAVVFGQGHLTWEWRDLPLPEGVAHTWWTRVVTGGRLRGWIWPGVFVLAYKLVQVLALDSTDLIVFVPRVVGVILAAVTDYYTSRLAGKVLGEGYAAGALFLSLTSLFNAHLLPRALSTSPETLLTTIGLYYYPLPAFRPASLGATCVPSQDGTAEHHEAQRTCGAMDRAEGGKTRPSSDNMLFAAAVAALSLCIRPTMLVFWAYLHLETSIRHWVTHGATATFCLTADTLLGGLTVLGLSTLLDWHMMGRLTIPTLSFFHQNVVRNVALFYGGTGLLYHLVQSLPLLLMPIWFWWGEGFLAAILPQSMQPPALKKLDIPLALSTLGRTIVVTIATLSLSPHSEWRFLHPLLPPLMLFALPPLQASYKPTPMGYHSFLTSVRQYCRLPSRPCYLILLCPIIPYLYLNSFHGAAQVAVINGLRHGDFGAASFVVALMPCHSTPWSSHLGNIPGWFLTCEPPLVPQSADVHWTQQDLFYASPVTYIQHVFPSPPAKLSDVPTMAGEERMPSHVLVFGEVLARQDTLGNSSLSVEQALAERGYHEKARLWNGFDFAQDEEKRRGGVRVWTHGESYDLVGEPAA</sequence>
<feature type="transmembrane region" description="Helical" evidence="10">
    <location>
        <begin position="303"/>
        <end position="321"/>
    </location>
</feature>
<keyword evidence="6 10" id="KW-0256">Endoplasmic reticulum</keyword>
<evidence type="ECO:0000256" key="3">
    <source>
        <dbReference type="ARBA" id="ARBA00022676"/>
    </source>
</evidence>
<protein>
    <recommendedName>
        <fullName evidence="10">Mannosyltransferase</fullName>
        <ecNumber evidence="10">2.4.1.-</ecNumber>
    </recommendedName>
</protein>
<comment type="subcellular location">
    <subcellularLocation>
        <location evidence="1 10">Endoplasmic reticulum membrane</location>
        <topology evidence="1 10">Multi-pass membrane protein</topology>
    </subcellularLocation>
</comment>
<keyword evidence="5 10" id="KW-0812">Transmembrane</keyword>
<feature type="signal peptide" evidence="11">
    <location>
        <begin position="1"/>
        <end position="21"/>
    </location>
</feature>
<keyword evidence="4" id="KW-0808">Transferase</keyword>
<dbReference type="PANTHER" id="PTHR22760:SF4">
    <property type="entry name" value="GPI MANNOSYLTRANSFERASE 3"/>
    <property type="match status" value="1"/>
</dbReference>
<keyword evidence="13" id="KW-1185">Reference proteome</keyword>
<keyword evidence="8 10" id="KW-0472">Membrane</keyword>
<evidence type="ECO:0000256" key="2">
    <source>
        <dbReference type="ARBA" id="ARBA00006065"/>
    </source>
</evidence>
<evidence type="ECO:0000256" key="9">
    <source>
        <dbReference type="ARBA" id="ARBA00024708"/>
    </source>
</evidence>
<evidence type="ECO:0000256" key="7">
    <source>
        <dbReference type="ARBA" id="ARBA00022989"/>
    </source>
</evidence>
<evidence type="ECO:0000256" key="8">
    <source>
        <dbReference type="ARBA" id="ARBA00023136"/>
    </source>
</evidence>
<evidence type="ECO:0000256" key="4">
    <source>
        <dbReference type="ARBA" id="ARBA00022679"/>
    </source>
</evidence>
<evidence type="ECO:0000256" key="5">
    <source>
        <dbReference type="ARBA" id="ARBA00022692"/>
    </source>
</evidence>
<dbReference type="AlphaFoldDB" id="A0A0J1AW41"/>
<gene>
    <name evidence="12" type="ORF">CC85DRAFT_279347</name>
</gene>
<comment type="similarity">
    <text evidence="2">Belongs to the glycosyltransferase 22 family. PIGB subfamily.</text>
</comment>
<proteinExistence type="inferred from homology"/>
<dbReference type="PANTHER" id="PTHR22760">
    <property type="entry name" value="GLYCOSYLTRANSFERASE"/>
    <property type="match status" value="1"/>
</dbReference>
<evidence type="ECO:0000313" key="12">
    <source>
        <dbReference type="EMBL" id="KLT39494.1"/>
    </source>
</evidence>
<evidence type="ECO:0000256" key="1">
    <source>
        <dbReference type="ARBA" id="ARBA00004477"/>
    </source>
</evidence>
<accession>A0A0J1AW41</accession>
<dbReference type="GeneID" id="28982151"/>
<feature type="transmembrane region" description="Helical" evidence="10">
    <location>
        <begin position="257"/>
        <end position="283"/>
    </location>
</feature>
<dbReference type="Pfam" id="PF03901">
    <property type="entry name" value="Glyco_transf_22"/>
    <property type="match status" value="1"/>
</dbReference>
<evidence type="ECO:0000313" key="13">
    <source>
        <dbReference type="Proteomes" id="UP000053611"/>
    </source>
</evidence>
<dbReference type="GO" id="GO:0005789">
    <property type="term" value="C:endoplasmic reticulum membrane"/>
    <property type="evidence" value="ECO:0007669"/>
    <property type="project" value="UniProtKB-SubCell"/>
</dbReference>
<comment type="function">
    <text evidence="9">Mannosyltransferase involved in glycosylphosphatidylinositol-anchor biosynthesis. Transfers the third mannose to Man2-GlcN-acyl-PI during GPI precursor assembly.</text>
</comment>
<keyword evidence="11" id="KW-0732">Signal</keyword>
<feature type="transmembrane region" description="Helical" evidence="10">
    <location>
        <begin position="133"/>
        <end position="152"/>
    </location>
</feature>
<dbReference type="GO" id="GO:0000026">
    <property type="term" value="F:alpha-1,2-mannosyltransferase activity"/>
    <property type="evidence" value="ECO:0007669"/>
    <property type="project" value="TreeGrafter"/>
</dbReference>
<evidence type="ECO:0000256" key="11">
    <source>
        <dbReference type="SAM" id="SignalP"/>
    </source>
</evidence>
<dbReference type="EC" id="2.4.1.-" evidence="10"/>
<dbReference type="STRING" id="879819.A0A0J1AW41"/>
<keyword evidence="7 10" id="KW-1133">Transmembrane helix</keyword>
<dbReference type="InterPro" id="IPR005599">
    <property type="entry name" value="GPI_mannosylTrfase"/>
</dbReference>
<dbReference type="RefSeq" id="XP_018275985.1">
    <property type="nucleotide sequence ID" value="XM_018421548.1"/>
</dbReference>
<name>A0A0J1AW41_9TREE</name>
<reference evidence="12 13" key="1">
    <citation type="submission" date="2015-03" db="EMBL/GenBank/DDBJ databases">
        <title>Genomics and transcriptomics of the oil-accumulating basidiomycete yeast T. oleaginosus allow insights into substrate utilization and the diverse evolutionary trajectories of mating systems in fungi.</title>
        <authorList>
            <consortium name="DOE Joint Genome Institute"/>
            <person name="Kourist R."/>
            <person name="Kracht O."/>
            <person name="Bracharz F."/>
            <person name="Lipzen A."/>
            <person name="Nolan M."/>
            <person name="Ohm R."/>
            <person name="Grigoriev I."/>
            <person name="Sun S."/>
            <person name="Heitman J."/>
            <person name="Bruck T."/>
            <person name="Nowrousian M."/>
        </authorList>
    </citation>
    <scope>NUCLEOTIDE SEQUENCE [LARGE SCALE GENOMIC DNA]</scope>
    <source>
        <strain evidence="12 13">IBC0246</strain>
    </source>
</reference>
<feature type="transmembrane region" description="Helical" evidence="10">
    <location>
        <begin position="79"/>
        <end position="97"/>
    </location>
</feature>
<dbReference type="GO" id="GO:0006506">
    <property type="term" value="P:GPI anchor biosynthetic process"/>
    <property type="evidence" value="ECO:0007669"/>
    <property type="project" value="TreeGrafter"/>
</dbReference>